<evidence type="ECO:0000256" key="1">
    <source>
        <dbReference type="SAM" id="MobiDB-lite"/>
    </source>
</evidence>
<dbReference type="Proteomes" id="UP000308197">
    <property type="component" value="Unassembled WGS sequence"/>
</dbReference>
<accession>A0A5C3NT68</accession>
<keyword evidence="3" id="KW-1185">Reference proteome</keyword>
<reference evidence="2 3" key="1">
    <citation type="journal article" date="2019" name="Nat. Ecol. Evol.">
        <title>Megaphylogeny resolves global patterns of mushroom evolution.</title>
        <authorList>
            <person name="Varga T."/>
            <person name="Krizsan K."/>
            <person name="Foldi C."/>
            <person name="Dima B."/>
            <person name="Sanchez-Garcia M."/>
            <person name="Sanchez-Ramirez S."/>
            <person name="Szollosi G.J."/>
            <person name="Szarkandi J.G."/>
            <person name="Papp V."/>
            <person name="Albert L."/>
            <person name="Andreopoulos W."/>
            <person name="Angelini C."/>
            <person name="Antonin V."/>
            <person name="Barry K.W."/>
            <person name="Bougher N.L."/>
            <person name="Buchanan P."/>
            <person name="Buyck B."/>
            <person name="Bense V."/>
            <person name="Catcheside P."/>
            <person name="Chovatia M."/>
            <person name="Cooper J."/>
            <person name="Damon W."/>
            <person name="Desjardin D."/>
            <person name="Finy P."/>
            <person name="Geml J."/>
            <person name="Haridas S."/>
            <person name="Hughes K."/>
            <person name="Justo A."/>
            <person name="Karasinski D."/>
            <person name="Kautmanova I."/>
            <person name="Kiss B."/>
            <person name="Kocsube S."/>
            <person name="Kotiranta H."/>
            <person name="LaButti K.M."/>
            <person name="Lechner B.E."/>
            <person name="Liimatainen K."/>
            <person name="Lipzen A."/>
            <person name="Lukacs Z."/>
            <person name="Mihaltcheva S."/>
            <person name="Morgado L.N."/>
            <person name="Niskanen T."/>
            <person name="Noordeloos M.E."/>
            <person name="Ohm R.A."/>
            <person name="Ortiz-Santana B."/>
            <person name="Ovrebo C."/>
            <person name="Racz N."/>
            <person name="Riley R."/>
            <person name="Savchenko A."/>
            <person name="Shiryaev A."/>
            <person name="Soop K."/>
            <person name="Spirin V."/>
            <person name="Szebenyi C."/>
            <person name="Tomsovsky M."/>
            <person name="Tulloss R.E."/>
            <person name="Uehling J."/>
            <person name="Grigoriev I.V."/>
            <person name="Vagvolgyi C."/>
            <person name="Papp T."/>
            <person name="Martin F.M."/>
            <person name="Miettinen O."/>
            <person name="Hibbett D.S."/>
            <person name="Nagy L.G."/>
        </authorList>
    </citation>
    <scope>NUCLEOTIDE SEQUENCE [LARGE SCALE GENOMIC DNA]</scope>
    <source>
        <strain evidence="2 3">HHB13444</strain>
    </source>
</reference>
<dbReference type="AlphaFoldDB" id="A0A5C3NT68"/>
<dbReference type="InParanoid" id="A0A5C3NT68"/>
<evidence type="ECO:0000313" key="2">
    <source>
        <dbReference type="EMBL" id="TFK80706.1"/>
    </source>
</evidence>
<proteinExistence type="predicted"/>
<dbReference type="EMBL" id="ML211722">
    <property type="protein sequence ID" value="TFK80706.1"/>
    <property type="molecule type" value="Genomic_DNA"/>
</dbReference>
<sequence>MRSIQTHIFCVSPFSSPGNVLRSAPTKDDQKTGARLTETRQRLFSDRCLYLGSRAVRDKVEWLRVGSCDKLIWKPEAPFELADLAIVGNISDEDFFFTADAGWRPGAMFAPSLEDSRASASLGAPDVALFAADFPEALENIRYLQNVVAPGTTSCRGPFTGPDEAPRVKIRHIFFEVCSMYSFCFTEYHQPILGPEFQIDNWPAYSKEGQAAVERMARLGTHKVIPLPAYDMHGDLINPRFYRARLQGALVELHFSLTHWRIGSKKESSKVDVFVAELDYLRVLVPPKPTPVTPRKRKVSAVDPTPSPSPSKRSRMSSPAGPCLGSPVKKVVRK</sequence>
<organism evidence="2 3">
    <name type="scientific">Polyporus arcularius HHB13444</name>
    <dbReference type="NCBI Taxonomy" id="1314778"/>
    <lineage>
        <taxon>Eukaryota</taxon>
        <taxon>Fungi</taxon>
        <taxon>Dikarya</taxon>
        <taxon>Basidiomycota</taxon>
        <taxon>Agaricomycotina</taxon>
        <taxon>Agaricomycetes</taxon>
        <taxon>Polyporales</taxon>
        <taxon>Polyporaceae</taxon>
        <taxon>Polyporus</taxon>
    </lineage>
</organism>
<name>A0A5C3NT68_9APHY</name>
<evidence type="ECO:0000313" key="3">
    <source>
        <dbReference type="Proteomes" id="UP000308197"/>
    </source>
</evidence>
<gene>
    <name evidence="2" type="ORF">K466DRAFT_503415</name>
</gene>
<feature type="region of interest" description="Disordered" evidence="1">
    <location>
        <begin position="288"/>
        <end position="334"/>
    </location>
</feature>
<protein>
    <submittedName>
        <fullName evidence="2">Uncharacterized protein</fullName>
    </submittedName>
</protein>